<dbReference type="Proteomes" id="UP000002357">
    <property type="component" value="Plasmid pSCL4"/>
</dbReference>
<geneLocation type="plasmid" evidence="2 3">
    <name>pSCL4</name>
</geneLocation>
<dbReference type="AlphaFoldDB" id="D5SIR3"/>
<gene>
    <name evidence="2" type="ORF">SCLAV_p0315</name>
</gene>
<evidence type="ECO:0000313" key="2">
    <source>
        <dbReference type="EMBL" id="EFG03806.2"/>
    </source>
</evidence>
<accession>D5SIR3</accession>
<keyword evidence="3" id="KW-1185">Reference proteome</keyword>
<organism evidence="2 3">
    <name type="scientific">Streptomyces clavuligerus</name>
    <dbReference type="NCBI Taxonomy" id="1901"/>
    <lineage>
        <taxon>Bacteria</taxon>
        <taxon>Bacillati</taxon>
        <taxon>Actinomycetota</taxon>
        <taxon>Actinomycetes</taxon>
        <taxon>Kitasatosporales</taxon>
        <taxon>Streptomycetaceae</taxon>
        <taxon>Streptomyces</taxon>
    </lineage>
</organism>
<sequence>MPTGVDPGLDPAEQRLLADADRKIRAACTTVRHHTETEQPPYTTRITTAGHTVTVTSHQSVVTAWSAGYFDAWWNTITADVAAGYGEPVVTADVDPAERAQLTAVVHDQPHEQVLYAGSALAHRREVDGTVIAAQPGQHLAFRYGPATRRLRVAGDQGTPVATAAARLACELLRGWLLADGWQILHASAADRDGDTVLTLGGGGARGRASPVLLVRGLVAAGQRPRLHPPRPPGRHTAGPAVASGGRDRPRLLDALGLSDGVRERTLSGQRLHPTQHGAPHHCPRRGLPCPAVQREGQGTQGPVLPRPARNLARDVPGHRGPGRPCPLPPPASAPVPHRPSSVTATS</sequence>
<feature type="region of interest" description="Disordered" evidence="1">
    <location>
        <begin position="270"/>
        <end position="347"/>
    </location>
</feature>
<feature type="compositionally biased region" description="Pro residues" evidence="1">
    <location>
        <begin position="324"/>
        <end position="338"/>
    </location>
</feature>
<name>D5SIR3_STRCL</name>
<protein>
    <submittedName>
        <fullName evidence="2">Uncharacterized protein</fullName>
    </submittedName>
</protein>
<dbReference type="EMBL" id="CM000914">
    <property type="protein sequence ID" value="EFG03806.2"/>
    <property type="molecule type" value="Genomic_DNA"/>
</dbReference>
<reference evidence="2 3" key="1">
    <citation type="journal article" date="2010" name="Genome Biol. Evol.">
        <title>The sequence of a 1.8-mb bacterial linear plasmid reveals a rich evolutionary reservoir of secondary metabolic pathways.</title>
        <authorList>
            <person name="Medema M.H."/>
            <person name="Trefzer A."/>
            <person name="Kovalchuk A."/>
            <person name="van den Berg M."/>
            <person name="Mueller U."/>
            <person name="Heijne W."/>
            <person name="Wu L."/>
            <person name="Alam M.T."/>
            <person name="Ronning C.M."/>
            <person name="Nierman W.C."/>
            <person name="Bovenberg R.A.L."/>
            <person name="Breitling R."/>
            <person name="Takano E."/>
        </authorList>
    </citation>
    <scope>NUCLEOTIDE SEQUENCE [LARGE SCALE GENOMIC DNA]</scope>
    <source>
        <strain evidence="3">ATCC 27064 / DSM 738 / JCM 4710 / NBRC 13307 / NCIMB 12785 / NRRL 3585 / VKM Ac-602</strain>
        <plasmid evidence="2">pSCL4</plasmid>
    </source>
</reference>
<feature type="region of interest" description="Disordered" evidence="1">
    <location>
        <begin position="223"/>
        <end position="251"/>
    </location>
</feature>
<evidence type="ECO:0000313" key="3">
    <source>
        <dbReference type="Proteomes" id="UP000002357"/>
    </source>
</evidence>
<proteinExistence type="predicted"/>
<evidence type="ECO:0000256" key="1">
    <source>
        <dbReference type="SAM" id="MobiDB-lite"/>
    </source>
</evidence>
<keyword evidence="2" id="KW-0614">Plasmid</keyword>
<dbReference type="RefSeq" id="WP_003963026.1">
    <property type="nucleotide sequence ID" value="NZ_CM001019.1"/>
</dbReference>
<dbReference type="eggNOG" id="ENOG5033B62">
    <property type="taxonomic scope" value="Bacteria"/>
</dbReference>